<dbReference type="Gene3D" id="1.20.1290.10">
    <property type="entry name" value="AhpD-like"/>
    <property type="match status" value="1"/>
</dbReference>
<name>A0A932MQB2_UNCTE</name>
<evidence type="ECO:0000313" key="2">
    <source>
        <dbReference type="Proteomes" id="UP000782312"/>
    </source>
</evidence>
<gene>
    <name evidence="1" type="ORF">HYZ11_10030</name>
</gene>
<dbReference type="EMBL" id="JACPUR010000021">
    <property type="protein sequence ID" value="MBI3127931.1"/>
    <property type="molecule type" value="Genomic_DNA"/>
</dbReference>
<dbReference type="AlphaFoldDB" id="A0A932MQB2"/>
<comment type="caution">
    <text evidence="1">The sequence shown here is derived from an EMBL/GenBank/DDBJ whole genome shotgun (WGS) entry which is preliminary data.</text>
</comment>
<dbReference type="InterPro" id="IPR029032">
    <property type="entry name" value="AhpD-like"/>
</dbReference>
<proteinExistence type="predicted"/>
<dbReference type="SUPFAM" id="SSF69118">
    <property type="entry name" value="AhpD-like"/>
    <property type="match status" value="1"/>
</dbReference>
<organism evidence="1 2">
    <name type="scientific">Tectimicrobiota bacterium</name>
    <dbReference type="NCBI Taxonomy" id="2528274"/>
    <lineage>
        <taxon>Bacteria</taxon>
        <taxon>Pseudomonadati</taxon>
        <taxon>Nitrospinota/Tectimicrobiota group</taxon>
        <taxon>Candidatus Tectimicrobiota</taxon>
    </lineage>
</organism>
<accession>A0A932MQB2</accession>
<evidence type="ECO:0000313" key="1">
    <source>
        <dbReference type="EMBL" id="MBI3127931.1"/>
    </source>
</evidence>
<sequence>MPRIPEVPLPAKDPLARELFEAQEREHGFVFNTSRVYGRRPTIMRGINQLQEGINTSGLLEPGLKAMVCVRVAQINGCPF</sequence>
<reference evidence="1" key="1">
    <citation type="submission" date="2020-07" db="EMBL/GenBank/DDBJ databases">
        <title>Huge and variable diversity of episymbiotic CPR bacteria and DPANN archaea in groundwater ecosystems.</title>
        <authorList>
            <person name="He C.Y."/>
            <person name="Keren R."/>
            <person name="Whittaker M."/>
            <person name="Farag I.F."/>
            <person name="Doudna J."/>
            <person name="Cate J.H.D."/>
            <person name="Banfield J.F."/>
        </authorList>
    </citation>
    <scope>NUCLEOTIDE SEQUENCE</scope>
    <source>
        <strain evidence="1">NC_groundwater_763_Ag_S-0.2um_68_21</strain>
    </source>
</reference>
<protein>
    <submittedName>
        <fullName evidence="1">Carboxymuconolactone decarboxylase family protein</fullName>
    </submittedName>
</protein>
<dbReference type="Proteomes" id="UP000782312">
    <property type="component" value="Unassembled WGS sequence"/>
</dbReference>